<reference evidence="1 2" key="1">
    <citation type="submission" date="2013-10" db="EMBL/GenBank/DDBJ databases">
        <title>Antibiotic resistance diversity of beta-lactamase producers in the General Hospital Vienna.</title>
        <authorList>
            <person name="Barisic I."/>
            <person name="Mitteregger D."/>
            <person name="Hirschl A.M."/>
            <person name="Noehammer C."/>
            <person name="Wiesinger-Mayr H."/>
        </authorList>
    </citation>
    <scope>NUCLEOTIDE SEQUENCE [LARGE SCALE GENOMIC DNA]</scope>
    <source>
        <strain evidence="1 2">ISC11</strain>
    </source>
</reference>
<protein>
    <submittedName>
        <fullName evidence="1">Uncharacterized protein</fullName>
    </submittedName>
</protein>
<dbReference type="EMBL" id="CBWP010000057">
    <property type="protein sequence ID" value="CDL39242.1"/>
    <property type="molecule type" value="Genomic_DNA"/>
</dbReference>
<dbReference type="Proteomes" id="UP000019194">
    <property type="component" value="Unassembled WGS sequence"/>
</dbReference>
<dbReference type="AlphaFoldDB" id="A0A7G2IRB3"/>
<comment type="caution">
    <text evidence="1">The sequence shown here is derived from an EMBL/GenBank/DDBJ whole genome shotgun (WGS) entry which is preliminary data.</text>
</comment>
<name>A0A7G2IRB3_CITFR</name>
<sequence length="37" mass="4301">MLLSGRGMVYSGIGFFMITPQPEKNKKISFYRESMQK</sequence>
<evidence type="ECO:0000313" key="2">
    <source>
        <dbReference type="Proteomes" id="UP000019194"/>
    </source>
</evidence>
<proteinExistence type="predicted"/>
<evidence type="ECO:0000313" key="1">
    <source>
        <dbReference type="EMBL" id="CDL39242.1"/>
    </source>
</evidence>
<accession>A0A7G2IRB3</accession>
<organism evidence="1 2">
    <name type="scientific">Citrobacter freundii</name>
    <dbReference type="NCBI Taxonomy" id="546"/>
    <lineage>
        <taxon>Bacteria</taxon>
        <taxon>Pseudomonadati</taxon>
        <taxon>Pseudomonadota</taxon>
        <taxon>Gammaproteobacteria</taxon>
        <taxon>Enterobacterales</taxon>
        <taxon>Enterobacteriaceae</taxon>
        <taxon>Citrobacter</taxon>
        <taxon>Citrobacter freundii complex</taxon>
    </lineage>
</organism>